<dbReference type="VEuPathDB" id="FungiDB:PHYBLDRAFT_120917"/>
<evidence type="ECO:0000313" key="3">
    <source>
        <dbReference type="EMBL" id="OAD81396.1"/>
    </source>
</evidence>
<gene>
    <name evidence="3" type="ORF">PHYBLDRAFT_120917</name>
</gene>
<dbReference type="GeneID" id="28989674"/>
<keyword evidence="4" id="KW-1185">Reference proteome</keyword>
<dbReference type="FunCoup" id="A0A162QAC5">
    <property type="interactions" value="321"/>
</dbReference>
<dbReference type="Proteomes" id="UP000077315">
    <property type="component" value="Unassembled WGS sequence"/>
</dbReference>
<dbReference type="InterPro" id="IPR017089">
    <property type="entry name" value="Splicing_factor_3B_subunit_5"/>
</dbReference>
<name>A0A162QAC5_PHYB8</name>
<dbReference type="OrthoDB" id="274726at2759"/>
<protein>
    <recommendedName>
        <fullName evidence="2">Splicing factor subunit</fullName>
    </recommendedName>
</protein>
<dbReference type="InterPro" id="IPR009846">
    <property type="entry name" value="SF3b5/RDS3-10"/>
</dbReference>
<proteinExistence type="inferred from homology"/>
<evidence type="ECO:0000313" key="4">
    <source>
        <dbReference type="Proteomes" id="UP000077315"/>
    </source>
</evidence>
<dbReference type="PANTHER" id="PTHR20978">
    <property type="entry name" value="SPLICING FACTOR 3B SUBUNIT 5"/>
    <property type="match status" value="1"/>
</dbReference>
<sequence length="84" mass="9713">MDRFNVNSQIEHLQSKYVGTGHADTIKHEWLTNQQRDSYASYVGHNSLLSFFSVAENECKARVKMNIMEKMVRPCGVPPVREEQ</sequence>
<dbReference type="PIRSF" id="PIRSF037010">
    <property type="entry name" value="Splicing_factor_3B_subunit_5"/>
    <property type="match status" value="1"/>
</dbReference>
<dbReference type="InParanoid" id="A0A162QAC5"/>
<dbReference type="RefSeq" id="XP_018299436.1">
    <property type="nucleotide sequence ID" value="XM_018428768.1"/>
</dbReference>
<dbReference type="GO" id="GO:0000398">
    <property type="term" value="P:mRNA splicing, via spliceosome"/>
    <property type="evidence" value="ECO:0007669"/>
    <property type="project" value="UniProtKB-UniRule"/>
</dbReference>
<reference evidence="4" key="1">
    <citation type="submission" date="2015-06" db="EMBL/GenBank/DDBJ databases">
        <title>Expansion of signal transduction pathways in fungi by whole-genome duplication.</title>
        <authorList>
            <consortium name="DOE Joint Genome Institute"/>
            <person name="Corrochano L.M."/>
            <person name="Kuo A."/>
            <person name="Marcet-Houben M."/>
            <person name="Polaino S."/>
            <person name="Salamov A."/>
            <person name="Villalobos J.M."/>
            <person name="Alvarez M.I."/>
            <person name="Avalos J."/>
            <person name="Benito E.P."/>
            <person name="Benoit I."/>
            <person name="Burger G."/>
            <person name="Camino L.P."/>
            <person name="Canovas D."/>
            <person name="Cerda-Olmedo E."/>
            <person name="Cheng J.-F."/>
            <person name="Dominguez A."/>
            <person name="Elias M."/>
            <person name="Eslava A.P."/>
            <person name="Glaser F."/>
            <person name="Grimwood J."/>
            <person name="Gutierrez G."/>
            <person name="Heitman J."/>
            <person name="Henrissat B."/>
            <person name="Iturriaga E.A."/>
            <person name="Lang B.F."/>
            <person name="Lavin J.L."/>
            <person name="Lee S."/>
            <person name="Li W."/>
            <person name="Lindquist E."/>
            <person name="Lopez-Garcia S."/>
            <person name="Luque E.M."/>
            <person name="Marcos A.T."/>
            <person name="Martin J."/>
            <person name="McCluskey K."/>
            <person name="Medina H.R."/>
            <person name="Miralles-Duran A."/>
            <person name="Miyazaki A."/>
            <person name="Munoz-Torres E."/>
            <person name="Oguiza J.A."/>
            <person name="Ohm R."/>
            <person name="Olmedo M."/>
            <person name="Orejas M."/>
            <person name="Ortiz-Castellanos L."/>
            <person name="Pisabarro A.G."/>
            <person name="Rodriguez-Romero J."/>
            <person name="Ruiz-Herrera J."/>
            <person name="Ruiz-Vazquez R."/>
            <person name="Sanz C."/>
            <person name="Schackwitz W."/>
            <person name="Schmutz J."/>
            <person name="Shahriari M."/>
            <person name="Shelest E."/>
            <person name="Silva-Franco F."/>
            <person name="Soanes D."/>
            <person name="Syed K."/>
            <person name="Tagua V.G."/>
            <person name="Talbot N.J."/>
            <person name="Thon M."/>
            <person name="De vries R.P."/>
            <person name="Wiebenga A."/>
            <person name="Yadav J.S."/>
            <person name="Braun E.L."/>
            <person name="Baker S."/>
            <person name="Garre V."/>
            <person name="Horwitz B."/>
            <person name="Torres-Martinez S."/>
            <person name="Idnurm A."/>
            <person name="Herrera-Estrella A."/>
            <person name="Gabaldon T."/>
            <person name="Grigoriev I.V."/>
        </authorList>
    </citation>
    <scope>NUCLEOTIDE SEQUENCE [LARGE SCALE GENOMIC DNA]</scope>
    <source>
        <strain evidence="4">NRRL 1555(-)</strain>
    </source>
</reference>
<comment type="similarity">
    <text evidence="1 2">Belongs to the SF3B5 family.</text>
</comment>
<dbReference type="AlphaFoldDB" id="A0A162QAC5"/>
<dbReference type="EMBL" id="KV440971">
    <property type="protein sequence ID" value="OAD81396.1"/>
    <property type="molecule type" value="Genomic_DNA"/>
</dbReference>
<dbReference type="GO" id="GO:0071011">
    <property type="term" value="C:precatalytic spliceosome"/>
    <property type="evidence" value="ECO:0007669"/>
    <property type="project" value="TreeGrafter"/>
</dbReference>
<dbReference type="Pfam" id="PF07189">
    <property type="entry name" value="SF3b10"/>
    <property type="match status" value="1"/>
</dbReference>
<dbReference type="PANTHER" id="PTHR20978:SF0">
    <property type="entry name" value="SPLICING FACTOR 3B SUBUNIT 5"/>
    <property type="match status" value="1"/>
</dbReference>
<evidence type="ECO:0000256" key="1">
    <source>
        <dbReference type="ARBA" id="ARBA00009568"/>
    </source>
</evidence>
<dbReference type="STRING" id="763407.A0A162QAC5"/>
<organism evidence="3 4">
    <name type="scientific">Phycomyces blakesleeanus (strain ATCC 8743b / DSM 1359 / FGSC 10004 / NBRC 33097 / NRRL 1555)</name>
    <dbReference type="NCBI Taxonomy" id="763407"/>
    <lineage>
        <taxon>Eukaryota</taxon>
        <taxon>Fungi</taxon>
        <taxon>Fungi incertae sedis</taxon>
        <taxon>Mucoromycota</taxon>
        <taxon>Mucoromycotina</taxon>
        <taxon>Mucoromycetes</taxon>
        <taxon>Mucorales</taxon>
        <taxon>Phycomycetaceae</taxon>
        <taxon>Phycomyces</taxon>
    </lineage>
</organism>
<evidence type="ECO:0000256" key="2">
    <source>
        <dbReference type="PIRNR" id="PIRNR037010"/>
    </source>
</evidence>
<accession>A0A162QAC5</accession>
<dbReference type="GO" id="GO:0005686">
    <property type="term" value="C:U2 snRNP"/>
    <property type="evidence" value="ECO:0007669"/>
    <property type="project" value="TreeGrafter"/>
</dbReference>